<evidence type="ECO:0000259" key="1">
    <source>
        <dbReference type="Pfam" id="PF08242"/>
    </source>
</evidence>
<gene>
    <name evidence="2" type="ORF">C8A01DRAFT_20032</name>
</gene>
<evidence type="ECO:0000313" key="3">
    <source>
        <dbReference type="Proteomes" id="UP001303115"/>
    </source>
</evidence>
<dbReference type="Gene3D" id="3.40.50.150">
    <property type="entry name" value="Vaccinia Virus protein VP39"/>
    <property type="match status" value="1"/>
</dbReference>
<dbReference type="AlphaFoldDB" id="A0AAN6P8Z6"/>
<name>A0AAN6P8Z6_9PEZI</name>
<evidence type="ECO:0000313" key="2">
    <source>
        <dbReference type="EMBL" id="KAK4032960.1"/>
    </source>
</evidence>
<protein>
    <submittedName>
        <fullName evidence="2">Ubiquinone/menaquinone biosynthesis C-methyltransferase UbiE</fullName>
    </submittedName>
</protein>
<accession>A0AAN6P8Z6</accession>
<dbReference type="CDD" id="cd02440">
    <property type="entry name" value="AdoMet_MTases"/>
    <property type="match status" value="1"/>
</dbReference>
<keyword evidence="3" id="KW-1185">Reference proteome</keyword>
<sequence>MATPTPKTQYNTFAPLYTSVSDLPCSKLEAELILTALLSANCGAGLHVLDLGGGSGLHARRALDAGAATVDVVDVSREMMRIGADIEATLGREGRIRWFEADLSRPVAEQLPEGGSQGLRPGGYDIVMANWLFDHATSVEDLRGMWANVVGQMRPGGWFLGVRVQSVWAEYMREGKYGATFGEIGEIAGGVKYVCGCLTQPPFSFGCTSMESSYSLADDIPKEMGLVDFQVVPPAETEVVKEDLEYWEDFLKEPNLAVVTARRPAGDCK</sequence>
<dbReference type="InterPro" id="IPR029063">
    <property type="entry name" value="SAM-dependent_MTases_sf"/>
</dbReference>
<reference evidence="3" key="1">
    <citation type="journal article" date="2023" name="Mol. Phylogenet. Evol.">
        <title>Genome-scale phylogeny and comparative genomics of the fungal order Sordariales.</title>
        <authorList>
            <person name="Hensen N."/>
            <person name="Bonometti L."/>
            <person name="Westerberg I."/>
            <person name="Brannstrom I.O."/>
            <person name="Guillou S."/>
            <person name="Cros-Aarteil S."/>
            <person name="Calhoun S."/>
            <person name="Haridas S."/>
            <person name="Kuo A."/>
            <person name="Mondo S."/>
            <person name="Pangilinan J."/>
            <person name="Riley R."/>
            <person name="LaButti K."/>
            <person name="Andreopoulos B."/>
            <person name="Lipzen A."/>
            <person name="Chen C."/>
            <person name="Yan M."/>
            <person name="Daum C."/>
            <person name="Ng V."/>
            <person name="Clum A."/>
            <person name="Steindorff A."/>
            <person name="Ohm R.A."/>
            <person name="Martin F."/>
            <person name="Silar P."/>
            <person name="Natvig D.O."/>
            <person name="Lalanne C."/>
            <person name="Gautier V."/>
            <person name="Ament-Velasquez S.L."/>
            <person name="Kruys A."/>
            <person name="Hutchinson M.I."/>
            <person name="Powell A.J."/>
            <person name="Barry K."/>
            <person name="Miller A.N."/>
            <person name="Grigoriev I.V."/>
            <person name="Debuchy R."/>
            <person name="Gladieux P."/>
            <person name="Hiltunen Thoren M."/>
            <person name="Johannesson H."/>
        </authorList>
    </citation>
    <scope>NUCLEOTIDE SEQUENCE [LARGE SCALE GENOMIC DNA]</scope>
    <source>
        <strain evidence="3">CBS 284.82</strain>
    </source>
</reference>
<dbReference type="InterPro" id="IPR013217">
    <property type="entry name" value="Methyltransf_12"/>
</dbReference>
<organism evidence="2 3">
    <name type="scientific">Parachaetomium inaequale</name>
    <dbReference type="NCBI Taxonomy" id="2588326"/>
    <lineage>
        <taxon>Eukaryota</taxon>
        <taxon>Fungi</taxon>
        <taxon>Dikarya</taxon>
        <taxon>Ascomycota</taxon>
        <taxon>Pezizomycotina</taxon>
        <taxon>Sordariomycetes</taxon>
        <taxon>Sordariomycetidae</taxon>
        <taxon>Sordariales</taxon>
        <taxon>Chaetomiaceae</taxon>
        <taxon>Parachaetomium</taxon>
    </lineage>
</organism>
<dbReference type="SUPFAM" id="SSF53335">
    <property type="entry name" value="S-adenosyl-L-methionine-dependent methyltransferases"/>
    <property type="match status" value="1"/>
</dbReference>
<dbReference type="EMBL" id="MU854561">
    <property type="protein sequence ID" value="KAK4032960.1"/>
    <property type="molecule type" value="Genomic_DNA"/>
</dbReference>
<feature type="domain" description="Methyltransferase type 12" evidence="1">
    <location>
        <begin position="49"/>
        <end position="159"/>
    </location>
</feature>
<dbReference type="Proteomes" id="UP001303115">
    <property type="component" value="Unassembled WGS sequence"/>
</dbReference>
<comment type="caution">
    <text evidence="2">The sequence shown here is derived from an EMBL/GenBank/DDBJ whole genome shotgun (WGS) entry which is preliminary data.</text>
</comment>
<keyword evidence="2" id="KW-0830">Ubiquinone</keyword>
<dbReference type="Pfam" id="PF08242">
    <property type="entry name" value="Methyltransf_12"/>
    <property type="match status" value="1"/>
</dbReference>
<proteinExistence type="predicted"/>